<dbReference type="AlphaFoldDB" id="A0A8B2P0U9"/>
<keyword evidence="6" id="KW-1185">Reference proteome</keyword>
<dbReference type="GO" id="GO:0010181">
    <property type="term" value="F:FMN binding"/>
    <property type="evidence" value="ECO:0007669"/>
    <property type="project" value="InterPro"/>
</dbReference>
<comment type="similarity">
    <text evidence="1">Belongs to the non-flavoprotein flavin reductase family.</text>
</comment>
<proteinExistence type="inferred from homology"/>
<dbReference type="InterPro" id="IPR036388">
    <property type="entry name" value="WH-like_DNA-bd_sf"/>
</dbReference>
<dbReference type="Proteomes" id="UP000249590">
    <property type="component" value="Unassembled WGS sequence"/>
</dbReference>
<dbReference type="GO" id="GO:0042602">
    <property type="term" value="F:riboflavin reductase (NADPH) activity"/>
    <property type="evidence" value="ECO:0007669"/>
    <property type="project" value="TreeGrafter"/>
</dbReference>
<dbReference type="SMART" id="SM00903">
    <property type="entry name" value="Flavin_Reduct"/>
    <property type="match status" value="1"/>
</dbReference>
<feature type="domain" description="Flavin reductase like" evidence="4">
    <location>
        <begin position="35"/>
        <end position="177"/>
    </location>
</feature>
<sequence length="332" mass="35700">MAPVPHLTPRPAAAAKGPVESGRPGDGLPGFRRSLGEFATGVTVITAAVDGVPYGMTSNSFASVSLDPPLVLWSIRRESTSFAAFSACTHFAVNVLAHDQMDLSQRFARSGPDKFVDLAYTEGGGAAPLFDDVAARFECRRTEAFDGGDHLILMGEVETFCRYDRQPLLFAKGRYAVAVDHPDTRVVTEPAPKADARGIDNQPLAHLTARAYSVMASRLEKGRKTAGLGLSLMQARLLKAAHTYPGATLGDLLPELFLDFNASLDVLESVVDLGLVTVDADGKVHLTGEGEARILSIVEHARFSEEVLLQGIAREDLAATQRVLSRIIEQQF</sequence>
<organism evidence="5 6">
    <name type="scientific">Acuticoccus sediminis</name>
    <dbReference type="NCBI Taxonomy" id="2184697"/>
    <lineage>
        <taxon>Bacteria</taxon>
        <taxon>Pseudomonadati</taxon>
        <taxon>Pseudomonadota</taxon>
        <taxon>Alphaproteobacteria</taxon>
        <taxon>Hyphomicrobiales</taxon>
        <taxon>Amorphaceae</taxon>
        <taxon>Acuticoccus</taxon>
    </lineage>
</organism>
<gene>
    <name evidence="5" type="ORF">DLJ53_13780</name>
</gene>
<name>A0A8B2P0U9_9HYPH</name>
<dbReference type="InterPro" id="IPR002563">
    <property type="entry name" value="Flavin_Rdtase-like_dom"/>
</dbReference>
<dbReference type="Gene3D" id="1.10.10.10">
    <property type="entry name" value="Winged helix-like DNA-binding domain superfamily/Winged helix DNA-binding domain"/>
    <property type="match status" value="1"/>
</dbReference>
<dbReference type="InterPro" id="IPR012349">
    <property type="entry name" value="Split_barrel_FMN-bd"/>
</dbReference>
<comment type="caution">
    <text evidence="5">The sequence shown here is derived from an EMBL/GenBank/DDBJ whole genome shotgun (WGS) entry which is preliminary data.</text>
</comment>
<evidence type="ECO:0000256" key="2">
    <source>
        <dbReference type="ARBA" id="ARBA00023002"/>
    </source>
</evidence>
<protein>
    <submittedName>
        <fullName evidence="5">Flavin oxidoreductase</fullName>
    </submittedName>
</protein>
<feature type="region of interest" description="Disordered" evidence="3">
    <location>
        <begin position="1"/>
        <end position="27"/>
    </location>
</feature>
<dbReference type="RefSeq" id="WP_111346020.1">
    <property type="nucleotide sequence ID" value="NZ_QHHQ01000002.1"/>
</dbReference>
<dbReference type="InterPro" id="IPR036390">
    <property type="entry name" value="WH_DNA-bd_sf"/>
</dbReference>
<dbReference type="OrthoDB" id="9792858at2"/>
<keyword evidence="2" id="KW-0560">Oxidoreductase</keyword>
<evidence type="ECO:0000256" key="3">
    <source>
        <dbReference type="SAM" id="MobiDB-lite"/>
    </source>
</evidence>
<dbReference type="SUPFAM" id="SSF46785">
    <property type="entry name" value="Winged helix' DNA-binding domain"/>
    <property type="match status" value="1"/>
</dbReference>
<evidence type="ECO:0000256" key="1">
    <source>
        <dbReference type="ARBA" id="ARBA00008898"/>
    </source>
</evidence>
<dbReference type="SUPFAM" id="SSF50475">
    <property type="entry name" value="FMN-binding split barrel"/>
    <property type="match status" value="1"/>
</dbReference>
<evidence type="ECO:0000313" key="6">
    <source>
        <dbReference type="Proteomes" id="UP000249590"/>
    </source>
</evidence>
<accession>A0A8B2P0U9</accession>
<reference evidence="5 6" key="1">
    <citation type="submission" date="2018-05" db="EMBL/GenBank/DDBJ databases">
        <title>Acuticoccus sediminis sp. nov., isolated from deep-sea sediment of Indian Ocean.</title>
        <authorList>
            <person name="Liu X."/>
            <person name="Lai Q."/>
            <person name="Du Y."/>
            <person name="Sun F."/>
            <person name="Zhang X."/>
            <person name="Wang S."/>
            <person name="Shao Z."/>
        </authorList>
    </citation>
    <scope>NUCLEOTIDE SEQUENCE [LARGE SCALE GENOMIC DNA]</scope>
    <source>
        <strain evidence="5 6">PTG4-2</strain>
    </source>
</reference>
<dbReference type="EMBL" id="QHHQ01000002">
    <property type="protein sequence ID" value="RAI02420.1"/>
    <property type="molecule type" value="Genomic_DNA"/>
</dbReference>
<evidence type="ECO:0000259" key="4">
    <source>
        <dbReference type="SMART" id="SM00903"/>
    </source>
</evidence>
<dbReference type="PANTHER" id="PTHR30466:SF11">
    <property type="entry name" value="FLAVIN-DEPENDENT MONOOXYGENASE, REDUCTASE SUBUNIT HSAB"/>
    <property type="match status" value="1"/>
</dbReference>
<dbReference type="PANTHER" id="PTHR30466">
    <property type="entry name" value="FLAVIN REDUCTASE"/>
    <property type="match status" value="1"/>
</dbReference>
<evidence type="ECO:0000313" key="5">
    <source>
        <dbReference type="EMBL" id="RAI02420.1"/>
    </source>
</evidence>
<dbReference type="Gene3D" id="2.30.110.10">
    <property type="entry name" value="Electron Transport, Fmn-binding Protein, Chain A"/>
    <property type="match status" value="1"/>
</dbReference>
<dbReference type="Pfam" id="PF01613">
    <property type="entry name" value="Flavin_Reduct"/>
    <property type="match status" value="1"/>
</dbReference>
<dbReference type="InterPro" id="IPR050268">
    <property type="entry name" value="NADH-dep_flavin_reductase"/>
</dbReference>